<comment type="caution">
    <text evidence="2">The sequence shown here is derived from an EMBL/GenBank/DDBJ whole genome shotgun (WGS) entry which is preliminary data.</text>
</comment>
<name>A0A2N5W9E3_9BASI</name>
<protein>
    <recommendedName>
        <fullName evidence="4">Reverse transcriptase Ty1/copia-type domain-containing protein</fullName>
    </recommendedName>
</protein>
<organism evidence="2 3">
    <name type="scientific">Puccinia coronata f. sp. avenae</name>
    <dbReference type="NCBI Taxonomy" id="200324"/>
    <lineage>
        <taxon>Eukaryota</taxon>
        <taxon>Fungi</taxon>
        <taxon>Dikarya</taxon>
        <taxon>Basidiomycota</taxon>
        <taxon>Pucciniomycotina</taxon>
        <taxon>Pucciniomycetes</taxon>
        <taxon>Pucciniales</taxon>
        <taxon>Pucciniaceae</taxon>
        <taxon>Puccinia</taxon>
    </lineage>
</organism>
<feature type="region of interest" description="Disordered" evidence="1">
    <location>
        <begin position="1"/>
        <end position="90"/>
    </location>
</feature>
<evidence type="ECO:0008006" key="4">
    <source>
        <dbReference type="Google" id="ProtNLM"/>
    </source>
</evidence>
<dbReference type="AlphaFoldDB" id="A0A2N5W9E3"/>
<feature type="compositionally biased region" description="Polar residues" evidence="1">
    <location>
        <begin position="16"/>
        <end position="50"/>
    </location>
</feature>
<dbReference type="OrthoDB" id="411615at2759"/>
<dbReference type="EMBL" id="PGCJ01000001">
    <property type="protein sequence ID" value="PLW58855.1"/>
    <property type="molecule type" value="Genomic_DNA"/>
</dbReference>
<dbReference type="Proteomes" id="UP000235388">
    <property type="component" value="Unassembled WGS sequence"/>
</dbReference>
<keyword evidence="3" id="KW-1185">Reference proteome</keyword>
<accession>A0A2N5W9E3</accession>
<proteinExistence type="predicted"/>
<reference evidence="2 3" key="1">
    <citation type="submission" date="2017-11" db="EMBL/GenBank/DDBJ databases">
        <title>De novo assembly and phasing of dikaryotic genomes from two isolates of Puccinia coronata f. sp. avenae, the causal agent of oat crown rust.</title>
        <authorList>
            <person name="Miller M.E."/>
            <person name="Zhang Y."/>
            <person name="Omidvar V."/>
            <person name="Sperschneider J."/>
            <person name="Schwessinger B."/>
            <person name="Raley C."/>
            <person name="Palmer J.M."/>
            <person name="Garnica D."/>
            <person name="Upadhyaya N."/>
            <person name="Rathjen J."/>
            <person name="Taylor J.M."/>
            <person name="Park R.F."/>
            <person name="Dodds P.N."/>
            <person name="Hirsch C.D."/>
            <person name="Kianian S.F."/>
            <person name="Figueroa M."/>
        </authorList>
    </citation>
    <scope>NUCLEOTIDE SEQUENCE [LARGE SCALE GENOMIC DNA]</scope>
    <source>
        <strain evidence="2">12NC29</strain>
    </source>
</reference>
<feature type="compositionally biased region" description="Polar residues" evidence="1">
    <location>
        <begin position="60"/>
        <end position="71"/>
    </location>
</feature>
<sequence>MEELKPLAAQMEEMQRQFSEQLRNHNKLIQNQSQELFNLRTHTANHSHNPNHPGEDEQDPTASEDSSSLTGLSEEADTGSNESKESNDDAVAASLIPEPPTEQRVLRDQTQAVKPAKYTYLTTDPTSFKSAMASTEKDKWQRAADKELSSIKSHQVWEDMFDTPKSFLRTVWTFKTKPATLLATERKKARCGTTLGRIELERDECLKGCLSLVAGRVEVDKNKSMDS</sequence>
<gene>
    <name evidence="2" type="ORF">PCANC_00354</name>
</gene>
<evidence type="ECO:0000313" key="3">
    <source>
        <dbReference type="Proteomes" id="UP000235388"/>
    </source>
</evidence>
<evidence type="ECO:0000256" key="1">
    <source>
        <dbReference type="SAM" id="MobiDB-lite"/>
    </source>
</evidence>
<evidence type="ECO:0000313" key="2">
    <source>
        <dbReference type="EMBL" id="PLW58855.1"/>
    </source>
</evidence>